<evidence type="ECO:0000313" key="9">
    <source>
        <dbReference type="Proteomes" id="UP000292686"/>
    </source>
</evidence>
<keyword evidence="3" id="KW-0186">Copper</keyword>
<feature type="modified residue" description="2',4',5'-topaquinone" evidence="2">
    <location>
        <position position="188"/>
    </location>
</feature>
<feature type="active site" description="Schiff-base intermediate with substrate; via topaquinone" evidence="1">
    <location>
        <position position="188"/>
    </location>
</feature>
<reference evidence="8 9" key="1">
    <citation type="submission" date="2019-01" db="EMBL/GenBank/DDBJ databases">
        <title>Agromyces.</title>
        <authorList>
            <person name="Li J."/>
        </authorList>
    </citation>
    <scope>NUCLEOTIDE SEQUENCE [LARGE SCALE GENOMIC DNA]</scope>
    <source>
        <strain evidence="8 9">DSM 23870</strain>
    </source>
</reference>
<dbReference type="GO" id="GO:0005886">
    <property type="term" value="C:plasma membrane"/>
    <property type="evidence" value="ECO:0007669"/>
    <property type="project" value="TreeGrafter"/>
</dbReference>
<feature type="domain" description="Copper amine oxidase catalytic" evidence="7">
    <location>
        <begin position="49"/>
        <end position="417"/>
    </location>
</feature>
<dbReference type="GO" id="GO:0048038">
    <property type="term" value="F:quinone binding"/>
    <property type="evidence" value="ECO:0007669"/>
    <property type="project" value="InterPro"/>
</dbReference>
<feature type="active site" description="Proton acceptor" evidence="1">
    <location>
        <position position="110"/>
    </location>
</feature>
<dbReference type="GO" id="GO:0005507">
    <property type="term" value="F:copper ion binding"/>
    <property type="evidence" value="ECO:0007669"/>
    <property type="project" value="InterPro"/>
</dbReference>
<dbReference type="InterPro" id="IPR015798">
    <property type="entry name" value="Cu_amine_oxidase_C"/>
</dbReference>
<evidence type="ECO:0000256" key="4">
    <source>
        <dbReference type="SAM" id="MobiDB-lite"/>
    </source>
</evidence>
<feature type="chain" id="PRO_5020481740" description="Amine oxidase" evidence="6">
    <location>
        <begin position="35"/>
        <end position="639"/>
    </location>
</feature>
<dbReference type="AlphaFoldDB" id="A0A4V1R2P0"/>
<evidence type="ECO:0000256" key="1">
    <source>
        <dbReference type="PIRSR" id="PIRSR600269-50"/>
    </source>
</evidence>
<dbReference type="Proteomes" id="UP000292686">
    <property type="component" value="Unassembled WGS sequence"/>
</dbReference>
<keyword evidence="9" id="KW-1185">Reference proteome</keyword>
<dbReference type="InterPro" id="IPR000269">
    <property type="entry name" value="Cu_amine_oxidase"/>
</dbReference>
<sequence length="639" mass="67975">MTQETSMIKRFATLATATVVAAAGLLMVPTAASAQTVTEASCSGGSLVKKTLVAGSAWEMCWRIDTYRGLVLDKVAYQPRDESAPMMVLDSITLGQLNVPYDTGVTEYNDVTTYQVGGRRLQALQQVDCPTGEIRTSWVDANRGVIPAVCISEEDSGIAYRSNITNDALYAAQGTDLVLHSTSRIGWYEYITEYRFHDDGEIDVRLGATGDLSPNDYTNVVNQGWPIGEGATDYSVSHYHSAFWRVQFAVDNAESHRVEKFATNFTGEYGTTGDTGKTPILDTTVTPVETEGKVFVANRETYRVVNPSSLNADGHERSYEIIMNRDQAYNLNPETDYDIAFTSAKPDEVHASYNLVPQKANQSVTDYIADGETLEKPVAWVNVGFHHINRDEDQSPMPIHWQGFKLYPRDVTAQNPLVPEGRKWVNGDMRGVPNPNIPVVTPTPTATPTPTPTTEPTTPPTGTPTTPPTDTPTTPPTGGPTTPTNPTTPPTGTPTTPPAPTGTVSFGQSEVTAGGTQSVTASGFTPGESVSAVLHSDPIDVGTYIADEDGDVVFQFVVPASLETGSHSLVLTGQTSSTVAEGSFTVVGATVAGVIGSLSTTGTNANILASIAALLLLAGAGLGFAGLRRRQADSPTVSA</sequence>
<proteinExistence type="inferred from homology"/>
<name>A0A4V1R2P0_9MICO</name>
<accession>A0A4V1R2P0</accession>
<dbReference type="PANTHER" id="PTHR10638">
    <property type="entry name" value="COPPER AMINE OXIDASE"/>
    <property type="match status" value="1"/>
</dbReference>
<evidence type="ECO:0000256" key="5">
    <source>
        <dbReference type="SAM" id="Phobius"/>
    </source>
</evidence>
<feature type="region of interest" description="Disordered" evidence="4">
    <location>
        <begin position="423"/>
        <end position="524"/>
    </location>
</feature>
<keyword evidence="5" id="KW-1133">Transmembrane helix</keyword>
<evidence type="ECO:0000256" key="3">
    <source>
        <dbReference type="RuleBase" id="RU000672"/>
    </source>
</evidence>
<dbReference type="SUPFAM" id="SSF49998">
    <property type="entry name" value="Amine oxidase catalytic domain"/>
    <property type="match status" value="1"/>
</dbReference>
<comment type="caution">
    <text evidence="8">The sequence shown here is derived from an EMBL/GenBank/DDBJ whole genome shotgun (WGS) entry which is preliminary data.</text>
</comment>
<feature type="signal peptide" evidence="6">
    <location>
        <begin position="1"/>
        <end position="34"/>
    </location>
</feature>
<gene>
    <name evidence="8" type="ORF">ESP50_01070</name>
</gene>
<dbReference type="PANTHER" id="PTHR10638:SF20">
    <property type="entry name" value="AMINE OXIDASE"/>
    <property type="match status" value="1"/>
</dbReference>
<dbReference type="GO" id="GO:0008131">
    <property type="term" value="F:primary methylamine oxidase activity"/>
    <property type="evidence" value="ECO:0007669"/>
    <property type="project" value="InterPro"/>
</dbReference>
<keyword evidence="3" id="KW-0479">Metal-binding</keyword>
<organism evidence="8 9">
    <name type="scientific">Agromyces atrinae</name>
    <dbReference type="NCBI Taxonomy" id="592376"/>
    <lineage>
        <taxon>Bacteria</taxon>
        <taxon>Bacillati</taxon>
        <taxon>Actinomycetota</taxon>
        <taxon>Actinomycetes</taxon>
        <taxon>Micrococcales</taxon>
        <taxon>Microbacteriaceae</taxon>
        <taxon>Agromyces</taxon>
    </lineage>
</organism>
<keyword evidence="1 3" id="KW-0801">TPQ</keyword>
<feature type="compositionally biased region" description="Pro residues" evidence="4">
    <location>
        <begin position="486"/>
        <end position="500"/>
    </location>
</feature>
<comment type="PTM">
    <text evidence="2 3">Topaquinone (TPQ) is generated by copper-dependent autoxidation of a specific tyrosyl residue.</text>
</comment>
<evidence type="ECO:0000313" key="8">
    <source>
        <dbReference type="EMBL" id="RXZ87826.1"/>
    </source>
</evidence>
<evidence type="ECO:0000259" key="7">
    <source>
        <dbReference type="Pfam" id="PF01179"/>
    </source>
</evidence>
<dbReference type="EMBL" id="SDPM01000001">
    <property type="protein sequence ID" value="RXZ87826.1"/>
    <property type="molecule type" value="Genomic_DNA"/>
</dbReference>
<keyword evidence="3" id="KW-0560">Oxidoreductase</keyword>
<feature type="compositionally biased region" description="Pro residues" evidence="4">
    <location>
        <begin position="445"/>
        <end position="478"/>
    </location>
</feature>
<keyword evidence="5" id="KW-0812">Transmembrane</keyword>
<protein>
    <recommendedName>
        <fullName evidence="3">Amine oxidase</fullName>
        <ecNumber evidence="3">1.4.3.-</ecNumber>
    </recommendedName>
</protein>
<dbReference type="GO" id="GO:0009308">
    <property type="term" value="P:amine metabolic process"/>
    <property type="evidence" value="ECO:0007669"/>
    <property type="project" value="UniProtKB-UniRule"/>
</dbReference>
<evidence type="ECO:0000256" key="6">
    <source>
        <dbReference type="SAM" id="SignalP"/>
    </source>
</evidence>
<evidence type="ECO:0000256" key="2">
    <source>
        <dbReference type="PIRSR" id="PIRSR600269-51"/>
    </source>
</evidence>
<feature type="transmembrane region" description="Helical" evidence="5">
    <location>
        <begin position="607"/>
        <end position="627"/>
    </location>
</feature>
<keyword evidence="5" id="KW-0472">Membrane</keyword>
<dbReference type="OrthoDB" id="9772590at2"/>
<dbReference type="Gene3D" id="2.70.98.20">
    <property type="entry name" value="Copper amine oxidase, catalytic domain"/>
    <property type="match status" value="1"/>
</dbReference>
<keyword evidence="6" id="KW-0732">Signal</keyword>
<dbReference type="Pfam" id="PF01179">
    <property type="entry name" value="Cu_amine_oxid"/>
    <property type="match status" value="1"/>
</dbReference>
<feature type="compositionally biased region" description="Polar residues" evidence="4">
    <location>
        <begin position="504"/>
        <end position="523"/>
    </location>
</feature>
<dbReference type="InterPro" id="IPR036460">
    <property type="entry name" value="Cu_amine_oxidase_C_sf"/>
</dbReference>
<comment type="similarity">
    <text evidence="3">Belongs to the copper/topaquinone oxidase family.</text>
</comment>
<comment type="cofactor">
    <cofactor evidence="3">
        <name>Cu cation</name>
        <dbReference type="ChEBI" id="CHEBI:23378"/>
    </cofactor>
    <text evidence="3">Contains 1 topaquinone per subunit.</text>
</comment>
<dbReference type="EC" id="1.4.3.-" evidence="3"/>